<protein>
    <recommendedName>
        <fullName evidence="2">Biotin transporter</fullName>
    </recommendedName>
</protein>
<feature type="transmembrane region" description="Helical" evidence="3">
    <location>
        <begin position="112"/>
        <end position="135"/>
    </location>
</feature>
<dbReference type="PANTHER" id="PTHR34295:SF1">
    <property type="entry name" value="BIOTIN TRANSPORTER BIOY"/>
    <property type="match status" value="1"/>
</dbReference>
<dbReference type="Pfam" id="PF02632">
    <property type="entry name" value="BioY"/>
    <property type="match status" value="1"/>
</dbReference>
<comment type="similarity">
    <text evidence="1 2">Belongs to the BioY family.</text>
</comment>
<comment type="subcellular location">
    <subcellularLocation>
        <location evidence="2">Cell membrane</location>
        <topology evidence="2">Multi-pass membrane protein</topology>
    </subcellularLocation>
</comment>
<organism evidence="4 5">
    <name type="scientific">Acetonema longum DSM 6540</name>
    <dbReference type="NCBI Taxonomy" id="1009370"/>
    <lineage>
        <taxon>Bacteria</taxon>
        <taxon>Bacillati</taxon>
        <taxon>Bacillota</taxon>
        <taxon>Negativicutes</taxon>
        <taxon>Acetonemataceae</taxon>
        <taxon>Acetonema</taxon>
    </lineage>
</organism>
<dbReference type="PIRSF" id="PIRSF016661">
    <property type="entry name" value="BioY"/>
    <property type="match status" value="1"/>
</dbReference>
<dbReference type="AlphaFoldDB" id="F7NMS5"/>
<keyword evidence="2" id="KW-1003">Cell membrane</keyword>
<dbReference type="InterPro" id="IPR003784">
    <property type="entry name" value="BioY"/>
</dbReference>
<feature type="transmembrane region" description="Helical" evidence="3">
    <location>
        <begin position="147"/>
        <end position="170"/>
    </location>
</feature>
<evidence type="ECO:0000256" key="2">
    <source>
        <dbReference type="PIRNR" id="PIRNR016661"/>
    </source>
</evidence>
<evidence type="ECO:0000256" key="3">
    <source>
        <dbReference type="SAM" id="Phobius"/>
    </source>
</evidence>
<dbReference type="RefSeq" id="WP_004097971.1">
    <property type="nucleotide sequence ID" value="NZ_AFGF01000186.1"/>
</dbReference>
<dbReference type="EMBL" id="AFGF01000186">
    <property type="protein sequence ID" value="EGO62667.1"/>
    <property type="molecule type" value="Genomic_DNA"/>
</dbReference>
<reference evidence="4 5" key="1">
    <citation type="journal article" date="2011" name="EMBO J.">
        <title>Structural diversity of bacterial flagellar motors.</title>
        <authorList>
            <person name="Chen S."/>
            <person name="Beeby M."/>
            <person name="Murphy G.E."/>
            <person name="Leadbetter J.R."/>
            <person name="Hendrixson D.R."/>
            <person name="Briegel A."/>
            <person name="Li Z."/>
            <person name="Shi J."/>
            <person name="Tocheva E.I."/>
            <person name="Muller A."/>
            <person name="Dobro M.J."/>
            <person name="Jensen G.J."/>
        </authorList>
    </citation>
    <scope>NUCLEOTIDE SEQUENCE [LARGE SCALE GENOMIC DNA]</scope>
    <source>
        <strain evidence="4 5">DSM 6540</strain>
    </source>
</reference>
<keyword evidence="3" id="KW-1133">Transmembrane helix</keyword>
<dbReference type="GO" id="GO:0015225">
    <property type="term" value="F:biotin transmembrane transporter activity"/>
    <property type="evidence" value="ECO:0007669"/>
    <property type="project" value="UniProtKB-UniRule"/>
</dbReference>
<gene>
    <name evidence="4" type="ORF">ALO_17031</name>
</gene>
<accession>F7NMS5</accession>
<feature type="transmembrane region" description="Helical" evidence="3">
    <location>
        <begin position="35"/>
        <end position="63"/>
    </location>
</feature>
<name>F7NMS5_9FIRM</name>
<dbReference type="Proteomes" id="UP000003240">
    <property type="component" value="Unassembled WGS sequence"/>
</dbReference>
<keyword evidence="2" id="KW-0813">Transport</keyword>
<keyword evidence="5" id="KW-1185">Reference proteome</keyword>
<evidence type="ECO:0000256" key="1">
    <source>
        <dbReference type="ARBA" id="ARBA00010692"/>
    </source>
</evidence>
<evidence type="ECO:0000313" key="4">
    <source>
        <dbReference type="EMBL" id="EGO62667.1"/>
    </source>
</evidence>
<dbReference type="OrthoDB" id="9803495at2"/>
<dbReference type="PANTHER" id="PTHR34295">
    <property type="entry name" value="BIOTIN TRANSPORTER BIOY"/>
    <property type="match status" value="1"/>
</dbReference>
<dbReference type="STRING" id="1009370.ALO_17031"/>
<dbReference type="Gene3D" id="1.10.1760.20">
    <property type="match status" value="1"/>
</dbReference>
<keyword evidence="2 3" id="KW-0472">Membrane</keyword>
<evidence type="ECO:0000313" key="5">
    <source>
        <dbReference type="Proteomes" id="UP000003240"/>
    </source>
</evidence>
<keyword evidence="3" id="KW-0812">Transmembrane</keyword>
<dbReference type="GO" id="GO:0005886">
    <property type="term" value="C:plasma membrane"/>
    <property type="evidence" value="ECO:0007669"/>
    <property type="project" value="UniProtKB-SubCell"/>
</dbReference>
<proteinExistence type="inferred from homology"/>
<dbReference type="eggNOG" id="COG1268">
    <property type="taxonomic scope" value="Bacteria"/>
</dbReference>
<sequence length="183" mass="19691">MSIRNMVLAGLFAALLSISSQISFPIGPVPHTLQLFFIMLAGLVLGGRWGAVSVAIWILLGAFGMPVFAQAKSGLPELIGPTGGFKFGFMMCAWLVGRLTERSRLSYPRVGLAMFLGLVVTYVVGLIGFMVSFEYFLGKPMTWDKAWYLAVAPFIPFDAVKAALAAYVGVKIRGALKQAGYSA</sequence>
<comment type="caution">
    <text evidence="4">The sequence shown here is derived from an EMBL/GenBank/DDBJ whole genome shotgun (WGS) entry which is preliminary data.</text>
</comment>